<keyword evidence="1" id="KW-0067">ATP-binding</keyword>
<keyword evidence="4" id="KW-1185">Reference proteome</keyword>
<proteinExistence type="inferred from homology"/>
<evidence type="ECO:0000313" key="4">
    <source>
        <dbReference type="Proteomes" id="UP000515154"/>
    </source>
</evidence>
<reference evidence="5" key="1">
    <citation type="submission" date="2025-08" db="UniProtKB">
        <authorList>
            <consortium name="RefSeq"/>
        </authorList>
    </citation>
    <scope>IDENTIFICATION</scope>
</reference>
<dbReference type="SUPFAM" id="SSF52540">
    <property type="entry name" value="P-loop containing nucleoside triphosphate hydrolases"/>
    <property type="match status" value="1"/>
</dbReference>
<dbReference type="GO" id="GO:0006310">
    <property type="term" value="P:DNA recombination"/>
    <property type="evidence" value="ECO:0007669"/>
    <property type="project" value="UniProtKB-KW"/>
</dbReference>
<evidence type="ECO:0000259" key="3">
    <source>
        <dbReference type="Pfam" id="PF21530"/>
    </source>
</evidence>
<accession>A0A6P7TK87</accession>
<dbReference type="GO" id="GO:0006281">
    <property type="term" value="P:DNA repair"/>
    <property type="evidence" value="ECO:0007669"/>
    <property type="project" value="UniProtKB-KW"/>
</dbReference>
<dbReference type="PANTHER" id="PTHR10492:SF95">
    <property type="entry name" value="HELITRON HELICASE-LIKE DOMAIN-CONTAINING PROTEIN"/>
    <property type="match status" value="1"/>
</dbReference>
<evidence type="ECO:0000313" key="5">
    <source>
        <dbReference type="RefSeq" id="XP_029652294.1"/>
    </source>
</evidence>
<feature type="domain" description="DNA helicase Pif1-like DEAD-box helicase" evidence="2">
    <location>
        <begin position="159"/>
        <end position="263"/>
    </location>
</feature>
<protein>
    <recommendedName>
        <fullName evidence="1">ATP-dependent DNA helicase</fullName>
        <ecNumber evidence="1">5.6.2.3</ecNumber>
    </recommendedName>
</protein>
<evidence type="ECO:0000256" key="1">
    <source>
        <dbReference type="RuleBase" id="RU363044"/>
    </source>
</evidence>
<gene>
    <name evidence="5" type="primary">LOC115225476</name>
</gene>
<sequence length="530" mass="58635">MARSRSLLNEEQQTVHRLCNAASKACSHSSQKEEQLIPLHGHSFTHKFYPTTSGTTKRGGEGRQWLQFRKDLSENCRRATQLRFPTLSIGFADTIYNLVLTEIENKTLALCSDVMTTYGLPPAARPTSNDFPSEIVWETSYDITELYAYVQINEALLLPDQKHAYDAIVQQVQGRKGGIFFLNTPGRTGKAFVTRLILAKVGLQKCIAMAVETSDIAAILLPGGRTAHSTFKLPLNLTSSPTPVCNISKMLDNGQLLTQCRLINPTRAHPLSEHFVWDILLLGNGEVPEDRNEDVDISSICTRASTIQRLQDQVFPGLEVHNRDLDWLCLRAILAPKNVAVSAINNSHLLCLPGDVTVYNSVDTIPNQDELVDYPTEFLNSLEPSGVAPYILTLKVGSPVMLIRNLNPPTLCNGTCLVITKLLSNVIEATIMTVSGNGQDIFIPRIPLVPLAADLLFTFHRVQFLIRLSYTMSINKSQGQSLSVVGPYLAEPCFSHSQLYVGCSRVDCRNSSHAFIPSGKTKNVVYKEVL</sequence>
<dbReference type="KEGG" id="osn:115225476"/>
<dbReference type="GO" id="GO:0000723">
    <property type="term" value="P:telomere maintenance"/>
    <property type="evidence" value="ECO:0007669"/>
    <property type="project" value="InterPro"/>
</dbReference>
<dbReference type="EC" id="5.6.2.3" evidence="1"/>
<dbReference type="InterPro" id="IPR049163">
    <property type="entry name" value="Pif1-like_2B_dom"/>
</dbReference>
<evidence type="ECO:0000259" key="2">
    <source>
        <dbReference type="Pfam" id="PF05970"/>
    </source>
</evidence>
<comment type="cofactor">
    <cofactor evidence="1">
        <name>Mg(2+)</name>
        <dbReference type="ChEBI" id="CHEBI:18420"/>
    </cofactor>
</comment>
<keyword evidence="1" id="KW-0233">DNA recombination</keyword>
<dbReference type="Proteomes" id="UP000515154">
    <property type="component" value="Linkage group LG2"/>
</dbReference>
<comment type="catalytic activity">
    <reaction evidence="1">
        <text>ATP + H2O = ADP + phosphate + H(+)</text>
        <dbReference type="Rhea" id="RHEA:13065"/>
        <dbReference type="ChEBI" id="CHEBI:15377"/>
        <dbReference type="ChEBI" id="CHEBI:15378"/>
        <dbReference type="ChEBI" id="CHEBI:30616"/>
        <dbReference type="ChEBI" id="CHEBI:43474"/>
        <dbReference type="ChEBI" id="CHEBI:456216"/>
        <dbReference type="EC" id="5.6.2.3"/>
    </reaction>
</comment>
<dbReference type="GO" id="GO:0005524">
    <property type="term" value="F:ATP binding"/>
    <property type="evidence" value="ECO:0007669"/>
    <property type="project" value="UniProtKB-KW"/>
</dbReference>
<organism evidence="4 5">
    <name type="scientific">Octopus sinensis</name>
    <name type="common">East Asian common octopus</name>
    <dbReference type="NCBI Taxonomy" id="2607531"/>
    <lineage>
        <taxon>Eukaryota</taxon>
        <taxon>Metazoa</taxon>
        <taxon>Spiralia</taxon>
        <taxon>Lophotrochozoa</taxon>
        <taxon>Mollusca</taxon>
        <taxon>Cephalopoda</taxon>
        <taxon>Coleoidea</taxon>
        <taxon>Octopodiformes</taxon>
        <taxon>Octopoda</taxon>
        <taxon>Incirrata</taxon>
        <taxon>Octopodidae</taxon>
        <taxon>Octopus</taxon>
    </lineage>
</organism>
<dbReference type="InterPro" id="IPR010285">
    <property type="entry name" value="DNA_helicase_pif1-like_DEAD"/>
</dbReference>
<dbReference type="Pfam" id="PF21530">
    <property type="entry name" value="Pif1_2B_dom"/>
    <property type="match status" value="1"/>
</dbReference>
<dbReference type="AlphaFoldDB" id="A0A6P7TK87"/>
<comment type="similarity">
    <text evidence="1">Belongs to the helicase family.</text>
</comment>
<dbReference type="InterPro" id="IPR027417">
    <property type="entry name" value="P-loop_NTPase"/>
</dbReference>
<dbReference type="RefSeq" id="XP_029652294.1">
    <property type="nucleotide sequence ID" value="XM_029796434.1"/>
</dbReference>
<dbReference type="GO" id="GO:0016787">
    <property type="term" value="F:hydrolase activity"/>
    <property type="evidence" value="ECO:0007669"/>
    <property type="project" value="UniProtKB-KW"/>
</dbReference>
<keyword evidence="1" id="KW-0347">Helicase</keyword>
<keyword evidence="1" id="KW-0378">Hydrolase</keyword>
<keyword evidence="1" id="KW-0234">DNA repair</keyword>
<dbReference type="PANTHER" id="PTHR10492">
    <property type="match status" value="1"/>
</dbReference>
<keyword evidence="1" id="KW-0227">DNA damage</keyword>
<dbReference type="GO" id="GO:0043139">
    <property type="term" value="F:5'-3' DNA helicase activity"/>
    <property type="evidence" value="ECO:0007669"/>
    <property type="project" value="UniProtKB-EC"/>
</dbReference>
<dbReference type="Pfam" id="PF05970">
    <property type="entry name" value="PIF1"/>
    <property type="match status" value="1"/>
</dbReference>
<feature type="domain" description="DNA helicase Pif1-like 2B" evidence="3">
    <location>
        <begin position="377"/>
        <end position="422"/>
    </location>
</feature>
<keyword evidence="1" id="KW-0547">Nucleotide-binding</keyword>
<name>A0A6P7TK87_9MOLL</name>